<dbReference type="SUPFAM" id="SSF48452">
    <property type="entry name" value="TPR-like"/>
    <property type="match status" value="1"/>
</dbReference>
<organism evidence="2">
    <name type="scientific">Babesia bovis</name>
    <dbReference type="NCBI Taxonomy" id="5865"/>
    <lineage>
        <taxon>Eukaryota</taxon>
        <taxon>Sar</taxon>
        <taxon>Alveolata</taxon>
        <taxon>Apicomplexa</taxon>
        <taxon>Aconoidasida</taxon>
        <taxon>Piroplasmida</taxon>
        <taxon>Babesiidae</taxon>
        <taxon>Babesia</taxon>
    </lineage>
</organism>
<accession>S6B7T4</accession>
<dbReference type="PANTHER" id="PTHR12875">
    <property type="entry name" value="GOLGI TO ER TRAFFIC PROTEIN 4 HOMOLOG"/>
    <property type="match status" value="1"/>
</dbReference>
<gene>
    <name evidence="2" type="primary">BBOV_IV001620</name>
</gene>
<comment type="similarity">
    <text evidence="1">Belongs to the GET4 family.</text>
</comment>
<dbReference type="GO" id="GO:0045048">
    <property type="term" value="P:protein insertion into ER membrane"/>
    <property type="evidence" value="ECO:0007669"/>
    <property type="project" value="InterPro"/>
</dbReference>
<sequence length="308" mass="34943">MDIDSNPKYRRINQDIAEGRFYDSLQHVLSASKRAIISKKYYEAFDVLRHFAGVYIGVKEYAQSLELMKEYINIAKQGSISLTTEHVEQINTFFNAVTTALSVEEPSGPLTKEKIVEGALAIMEDALELIPDKTLYKTLGQYYINERDLAVAQRYLVHTQDVEAIYDMLEKWCSHVEEHERGFIYLRCILIQLALGDSTSAKCLLLMLNLDFESGEGVPLPIQLAHILTEICEEPDFQLFKVTCKVYKTIIEADPNFIRLILAIRQRIFPGHNDPTDPFNINASPSPMEGNPFAALLGPFMQNFGPIS</sequence>
<dbReference type="EMBL" id="AK441332">
    <property type="protein sequence ID" value="BAN65126.1"/>
    <property type="molecule type" value="mRNA"/>
</dbReference>
<evidence type="ECO:0000256" key="1">
    <source>
        <dbReference type="ARBA" id="ARBA00005351"/>
    </source>
</evidence>
<protein>
    <submittedName>
        <fullName evidence="2">Uncharacterized protein</fullName>
    </submittedName>
</protein>
<dbReference type="Pfam" id="PF04190">
    <property type="entry name" value="GET4"/>
    <property type="match status" value="1"/>
</dbReference>
<proteinExistence type="evidence at transcript level"/>
<dbReference type="GO" id="GO:0005829">
    <property type="term" value="C:cytosol"/>
    <property type="evidence" value="ECO:0007669"/>
    <property type="project" value="TreeGrafter"/>
</dbReference>
<dbReference type="InterPro" id="IPR007317">
    <property type="entry name" value="GET4"/>
</dbReference>
<name>S6B7T4_BABBO</name>
<dbReference type="PANTHER" id="PTHR12875:SF0">
    <property type="entry name" value="GOLGI TO ER TRAFFIC PROTEIN 4 HOMOLOG"/>
    <property type="match status" value="1"/>
</dbReference>
<dbReference type="InterPro" id="IPR011990">
    <property type="entry name" value="TPR-like_helical_dom_sf"/>
</dbReference>
<evidence type="ECO:0000313" key="2">
    <source>
        <dbReference type="EMBL" id="BAN65126.1"/>
    </source>
</evidence>
<dbReference type="AlphaFoldDB" id="S6B7T4"/>
<dbReference type="VEuPathDB" id="PiroplasmaDB:BBOV_IV001620"/>
<dbReference type="Gene3D" id="1.25.40.10">
    <property type="entry name" value="Tetratricopeptide repeat domain"/>
    <property type="match status" value="1"/>
</dbReference>
<reference evidence="2" key="1">
    <citation type="journal article" date="2014" name="BMC Genomics">
        <title>The Babesia bovis gene and promoter model: an update from full-length EST analysis.</title>
        <authorList>
            <person name="Yamagishi J."/>
            <person name="Wakaguri H."/>
            <person name="Yokoyama N."/>
            <person name="Yamashita R."/>
            <person name="Suzuki Y."/>
            <person name="Xuan X."/>
            <person name="Igarashi I."/>
        </authorList>
    </citation>
    <scope>NUCLEOTIDE SEQUENCE</scope>
    <source>
        <strain evidence="2">Texas</strain>
    </source>
</reference>